<dbReference type="Pfam" id="PF00092">
    <property type="entry name" value="VWA"/>
    <property type="match status" value="1"/>
</dbReference>
<dbReference type="PANTHER" id="PTHR41248">
    <property type="entry name" value="NORD PROTEIN"/>
    <property type="match status" value="1"/>
</dbReference>
<feature type="region of interest" description="Disordered" evidence="1">
    <location>
        <begin position="204"/>
        <end position="268"/>
    </location>
</feature>
<dbReference type="SMART" id="SM00327">
    <property type="entry name" value="VWA"/>
    <property type="match status" value="1"/>
</dbReference>
<dbReference type="InterPro" id="IPR006538">
    <property type="entry name" value="CobT"/>
</dbReference>
<protein>
    <recommendedName>
        <fullName evidence="2">VWFA domain-containing protein</fullName>
    </recommendedName>
</protein>
<comment type="caution">
    <text evidence="3">The sequence shown here is derived from an EMBL/GenBank/DDBJ whole genome shotgun (WGS) entry which is preliminary data.</text>
</comment>
<gene>
    <name evidence="3" type="ORF">CAZ10_11075</name>
</gene>
<evidence type="ECO:0000313" key="3">
    <source>
        <dbReference type="EMBL" id="OTI63360.1"/>
    </source>
</evidence>
<evidence type="ECO:0000313" key="4">
    <source>
        <dbReference type="Proteomes" id="UP000194857"/>
    </source>
</evidence>
<sequence>MKASLKNALPIVARYYCDNLGMRVEFGASGAYHTPGMIGLPDLDDSLESTVMALGYIGHESAHEKFTDGLIVDHLPKDHPPFVKSLVNALEDIRIEGLMFKQHPATVSDISLVVRKVLGGVRDLSGLHDAAVLHDACLIVGRARLLGQPLQEEAKALMQELKGRFGPGRTTKILALLGKVPTLASTKDVAALGYAIIDVLDEEDPEDQQPNQEPQDPQSSQQDSPSDDSSAGAPQPNSANPADPQSGASNGGNDPAGAESDDGDGSGQTLKQKVLAAGSDVLDGLVSDLGDEVAARLGKLKSHVRKATPASVVDAPVGSEMLGSQVVSAGQAASIGLRQVLMGLIQGSQNSRVETRRQGRSIDAKRLAQVRVGETRIFRKQEPVQSVNAAFQILLDGSGSMEKGGTMQRAEEAAVAVLSALETIPHVSTGAMVFPRMVNRKVSVGVLKRHNQPLRVAIAENRFGMTAEGGTPLAEAIWPAAGELLYAKGERKVMMVVTDGDPNCADEARDMVARCSASGIEVFAIAFGRINIDKLNAVYGKNWKFLASVDQLRNALYEVVKNVLTQKAAA</sequence>
<dbReference type="Gene3D" id="3.40.50.410">
    <property type="entry name" value="von Willebrand factor, type A domain"/>
    <property type="match status" value="1"/>
</dbReference>
<organism evidence="3 4">
    <name type="scientific">Pseudomonas aeruginosa</name>
    <dbReference type="NCBI Taxonomy" id="287"/>
    <lineage>
        <taxon>Bacteria</taxon>
        <taxon>Pseudomonadati</taxon>
        <taxon>Pseudomonadota</taxon>
        <taxon>Gammaproteobacteria</taxon>
        <taxon>Pseudomonadales</taxon>
        <taxon>Pseudomonadaceae</taxon>
        <taxon>Pseudomonas</taxon>
    </lineage>
</organism>
<dbReference type="EMBL" id="NFFZ01000004">
    <property type="protein sequence ID" value="OTI63360.1"/>
    <property type="molecule type" value="Genomic_DNA"/>
</dbReference>
<reference evidence="4" key="1">
    <citation type="submission" date="2017-05" db="EMBL/GenBank/DDBJ databases">
        <authorList>
            <person name="Giani T."/>
            <person name="Arena F."/>
            <person name="Pollini S."/>
            <person name="Di Pilato V."/>
            <person name="D'Andrea M.M."/>
            <person name="Henrici De Angelis L."/>
            <person name="Bassetti M."/>
            <person name="Rossolini G.M."/>
        </authorList>
    </citation>
    <scope>NUCLEOTIDE SEQUENCE [LARGE SCALE GENOMIC DNA]</scope>
    <source>
        <strain evidence="4">S567_C10_BS</strain>
    </source>
</reference>
<dbReference type="AlphaFoldDB" id="A0A241XSG4"/>
<feature type="compositionally biased region" description="Low complexity" evidence="1">
    <location>
        <begin position="208"/>
        <end position="230"/>
    </location>
</feature>
<proteinExistence type="predicted"/>
<dbReference type="InterPro" id="IPR002035">
    <property type="entry name" value="VWF_A"/>
</dbReference>
<accession>A0A241XSG4</accession>
<dbReference type="InterPro" id="IPR051928">
    <property type="entry name" value="NorD/CobT"/>
</dbReference>
<name>A0A241XSG4_PSEAI</name>
<feature type="domain" description="VWFA" evidence="2">
    <location>
        <begin position="390"/>
        <end position="563"/>
    </location>
</feature>
<evidence type="ECO:0000259" key="2">
    <source>
        <dbReference type="PROSITE" id="PS50234"/>
    </source>
</evidence>
<dbReference type="Proteomes" id="UP000194857">
    <property type="component" value="Unassembled WGS sequence"/>
</dbReference>
<dbReference type="SUPFAM" id="SSF53300">
    <property type="entry name" value="vWA-like"/>
    <property type="match status" value="1"/>
</dbReference>
<dbReference type="PANTHER" id="PTHR41248:SF1">
    <property type="entry name" value="NORD PROTEIN"/>
    <property type="match status" value="1"/>
</dbReference>
<dbReference type="InterPro" id="IPR036465">
    <property type="entry name" value="vWFA_dom_sf"/>
</dbReference>
<dbReference type="GO" id="GO:0009236">
    <property type="term" value="P:cobalamin biosynthetic process"/>
    <property type="evidence" value="ECO:0007669"/>
    <property type="project" value="InterPro"/>
</dbReference>
<dbReference type="Pfam" id="PF06213">
    <property type="entry name" value="CobT"/>
    <property type="match status" value="1"/>
</dbReference>
<dbReference type="PROSITE" id="PS50234">
    <property type="entry name" value="VWFA"/>
    <property type="match status" value="1"/>
</dbReference>
<evidence type="ECO:0000256" key="1">
    <source>
        <dbReference type="SAM" id="MobiDB-lite"/>
    </source>
</evidence>
<dbReference type="RefSeq" id="WP_065327343.1">
    <property type="nucleotide sequence ID" value="NZ_NFFZ01000004.1"/>
</dbReference>